<feature type="region of interest" description="Disordered" evidence="4">
    <location>
        <begin position="89"/>
        <end position="108"/>
    </location>
</feature>
<evidence type="ECO:0000256" key="5">
    <source>
        <dbReference type="SAM" id="Phobius"/>
    </source>
</evidence>
<keyword evidence="2 5" id="KW-0472">Membrane</keyword>
<feature type="compositionally biased region" description="Basic and acidic residues" evidence="4">
    <location>
        <begin position="90"/>
        <end position="99"/>
    </location>
</feature>
<proteinExistence type="predicted"/>
<feature type="coiled-coil region" evidence="3">
    <location>
        <begin position="14"/>
        <end position="50"/>
    </location>
</feature>
<evidence type="ECO:0000256" key="4">
    <source>
        <dbReference type="SAM" id="MobiDB-lite"/>
    </source>
</evidence>
<dbReference type="PANTHER" id="PTHR37042:SF4">
    <property type="entry name" value="OUTER MEMBRANE PROTEIN RV1973"/>
    <property type="match status" value="1"/>
</dbReference>
<gene>
    <name evidence="6" type="ORF">GIY30_18330</name>
</gene>
<reference evidence="6 7" key="1">
    <citation type="submission" date="2019-11" db="EMBL/GenBank/DDBJ databases">
        <title>Gordonia sp. nov., a novel actinobacterium isolated from mangrove soil in Hainan.</title>
        <authorList>
            <person name="Huang X."/>
            <person name="Xie Y."/>
            <person name="Chu X."/>
            <person name="Xiao K."/>
        </authorList>
    </citation>
    <scope>NUCLEOTIDE SEQUENCE [LARGE SCALE GENOMIC DNA]</scope>
    <source>
        <strain evidence="6 7">HNM0687</strain>
    </source>
</reference>
<organism evidence="6 7">
    <name type="scientific">Gordonia mangrovi</name>
    <dbReference type="NCBI Taxonomy" id="2665643"/>
    <lineage>
        <taxon>Bacteria</taxon>
        <taxon>Bacillati</taxon>
        <taxon>Actinomycetota</taxon>
        <taxon>Actinomycetes</taxon>
        <taxon>Mycobacteriales</taxon>
        <taxon>Gordoniaceae</taxon>
        <taxon>Gordonia</taxon>
    </lineage>
</organism>
<dbReference type="AlphaFoldDB" id="A0A6L7GV03"/>
<dbReference type="EMBL" id="WMBR01000005">
    <property type="protein sequence ID" value="MXP23297.1"/>
    <property type="molecule type" value="Genomic_DNA"/>
</dbReference>
<evidence type="ECO:0008006" key="8">
    <source>
        <dbReference type="Google" id="ProtNLM"/>
    </source>
</evidence>
<protein>
    <recommendedName>
        <fullName evidence="8">Mce-associated membrane protein</fullName>
    </recommendedName>
</protein>
<comment type="caution">
    <text evidence="6">The sequence shown here is derived from an EMBL/GenBank/DDBJ whole genome shotgun (WGS) entry which is preliminary data.</text>
</comment>
<name>A0A6L7GV03_9ACTN</name>
<dbReference type="GO" id="GO:0016020">
    <property type="term" value="C:membrane"/>
    <property type="evidence" value="ECO:0007669"/>
    <property type="project" value="UniProtKB-SubCell"/>
</dbReference>
<evidence type="ECO:0000313" key="7">
    <source>
        <dbReference type="Proteomes" id="UP000475545"/>
    </source>
</evidence>
<evidence type="ECO:0000256" key="2">
    <source>
        <dbReference type="ARBA" id="ARBA00023136"/>
    </source>
</evidence>
<sequence>MPTSTDVAECGSDLELAEAEALAAEAEAAAARARADAARARARAASLRSARIAGTYTSPCDSDDPEANRAEPDPDSQTDLDHAAATSVHEPIDTEKADGAEFATSAVSTTRRVPRARRVLGVVTHRLTQRRRMTKRGAALLAMGMVTVAALAATVAIGWHHRQVEADRALAADFTAAAERGVTAITSLDFENAKRDVQRIVDQSTGEFRNDFTGRAEDFTSVIEQSKVTTNGEVTGSAVESLSDDSAVVLVSARSDVTNAAGAEEEPRTWRLRVTVTDDGGTKKISKVDFVP</sequence>
<evidence type="ECO:0000313" key="6">
    <source>
        <dbReference type="EMBL" id="MXP23297.1"/>
    </source>
</evidence>
<evidence type="ECO:0000256" key="3">
    <source>
        <dbReference type="SAM" id="Coils"/>
    </source>
</evidence>
<keyword evidence="5" id="KW-0812">Transmembrane</keyword>
<feature type="transmembrane region" description="Helical" evidence="5">
    <location>
        <begin position="138"/>
        <end position="159"/>
    </location>
</feature>
<comment type="subcellular location">
    <subcellularLocation>
        <location evidence="1">Membrane</location>
    </subcellularLocation>
</comment>
<dbReference type="RefSeq" id="WP_160903482.1">
    <property type="nucleotide sequence ID" value="NZ_CP102850.1"/>
</dbReference>
<keyword evidence="3" id="KW-0175">Coiled coil</keyword>
<dbReference type="Proteomes" id="UP000475545">
    <property type="component" value="Unassembled WGS sequence"/>
</dbReference>
<keyword evidence="5" id="KW-1133">Transmembrane helix</keyword>
<feature type="region of interest" description="Disordered" evidence="4">
    <location>
        <begin position="53"/>
        <end position="84"/>
    </location>
</feature>
<keyword evidence="7" id="KW-1185">Reference proteome</keyword>
<dbReference type="PANTHER" id="PTHR37042">
    <property type="entry name" value="OUTER MEMBRANE PROTEIN RV1973"/>
    <property type="match status" value="1"/>
</dbReference>
<accession>A0A6L7GV03</accession>
<evidence type="ECO:0000256" key="1">
    <source>
        <dbReference type="ARBA" id="ARBA00004370"/>
    </source>
</evidence>